<evidence type="ECO:0000256" key="2">
    <source>
        <dbReference type="ARBA" id="ARBA00022714"/>
    </source>
</evidence>
<proteinExistence type="inferred from homology"/>
<organism evidence="10 11">
    <name type="scientific">Candidatus Seongchinamella marina</name>
    <dbReference type="NCBI Taxonomy" id="2518990"/>
    <lineage>
        <taxon>Bacteria</taxon>
        <taxon>Pseudomonadati</taxon>
        <taxon>Pseudomonadota</taxon>
        <taxon>Gammaproteobacteria</taxon>
        <taxon>Cellvibrionales</taxon>
        <taxon>Halieaceae</taxon>
        <taxon>Seongchinamella</taxon>
    </lineage>
</organism>
<dbReference type="CDD" id="cd08879">
    <property type="entry name" value="RHO_alpha_C_AntDO-like"/>
    <property type="match status" value="1"/>
</dbReference>
<evidence type="ECO:0000259" key="9">
    <source>
        <dbReference type="PROSITE" id="PS51296"/>
    </source>
</evidence>
<keyword evidence="5" id="KW-0560">Oxidoreductase</keyword>
<keyword evidence="2" id="KW-0001">2Fe-2S</keyword>
<evidence type="ECO:0000313" key="10">
    <source>
        <dbReference type="EMBL" id="MCX2975470.1"/>
    </source>
</evidence>
<comment type="caution">
    <text evidence="10">The sequence shown here is derived from an EMBL/GenBank/DDBJ whole genome shotgun (WGS) entry which is preliminary data.</text>
</comment>
<dbReference type="Pfam" id="PF00848">
    <property type="entry name" value="Ring_hydroxyl_A"/>
    <property type="match status" value="1"/>
</dbReference>
<dbReference type="PROSITE" id="PS51296">
    <property type="entry name" value="RIESKE"/>
    <property type="match status" value="1"/>
</dbReference>
<dbReference type="RefSeq" id="WP_279254109.1">
    <property type="nucleotide sequence ID" value="NZ_SHNP01000008.1"/>
</dbReference>
<keyword evidence="6" id="KW-0408">Iron</keyword>
<gene>
    <name evidence="10" type="ORF">EYC87_17965</name>
</gene>
<comment type="similarity">
    <text evidence="1">Belongs to the bacterial ring-hydroxylating dioxygenase alpha subunit family.</text>
</comment>
<protein>
    <submittedName>
        <fullName evidence="10">Benzoate 1,2-dioxygenase large subunit</fullName>
    </submittedName>
</protein>
<dbReference type="SUPFAM" id="SSF55961">
    <property type="entry name" value="Bet v1-like"/>
    <property type="match status" value="1"/>
</dbReference>
<feature type="domain" description="Rieske" evidence="9">
    <location>
        <begin position="46"/>
        <end position="157"/>
    </location>
</feature>
<dbReference type="InterPro" id="IPR015879">
    <property type="entry name" value="Ring_hydroxy_dOase_asu_C_dom"/>
</dbReference>
<name>A0ABT3T0S2_9GAMM</name>
<dbReference type="InterPro" id="IPR001663">
    <property type="entry name" value="Rng_hydr_dOase-A"/>
</dbReference>
<dbReference type="EMBL" id="SHNP01000008">
    <property type="protein sequence ID" value="MCX2975470.1"/>
    <property type="molecule type" value="Genomic_DNA"/>
</dbReference>
<dbReference type="Gene3D" id="2.102.10.10">
    <property type="entry name" value="Rieske [2Fe-2S] iron-sulphur domain"/>
    <property type="match status" value="1"/>
</dbReference>
<evidence type="ECO:0000256" key="8">
    <source>
        <dbReference type="ARBA" id="ARBA00023027"/>
    </source>
</evidence>
<dbReference type="PROSITE" id="PS00570">
    <property type="entry name" value="RING_HYDROXYL_ALPHA"/>
    <property type="match status" value="1"/>
</dbReference>
<dbReference type="SUPFAM" id="SSF50022">
    <property type="entry name" value="ISP domain"/>
    <property type="match status" value="1"/>
</dbReference>
<dbReference type="PRINTS" id="PR00090">
    <property type="entry name" value="RNGDIOXGNASE"/>
</dbReference>
<reference evidence="10" key="1">
    <citation type="submission" date="2019-02" db="EMBL/GenBank/DDBJ databases">
        <authorList>
            <person name="Li S.-H."/>
        </authorList>
    </citation>
    <scope>NUCLEOTIDE SEQUENCE</scope>
    <source>
        <strain evidence="10">IMCC8485</strain>
    </source>
</reference>
<evidence type="ECO:0000256" key="7">
    <source>
        <dbReference type="ARBA" id="ARBA00023014"/>
    </source>
</evidence>
<dbReference type="Pfam" id="PF00355">
    <property type="entry name" value="Rieske"/>
    <property type="match status" value="1"/>
</dbReference>
<keyword evidence="7" id="KW-0411">Iron-sulfur</keyword>
<evidence type="ECO:0000256" key="5">
    <source>
        <dbReference type="ARBA" id="ARBA00023002"/>
    </source>
</evidence>
<keyword evidence="4" id="KW-0223">Dioxygenase</keyword>
<evidence type="ECO:0000256" key="1">
    <source>
        <dbReference type="ARBA" id="ARBA00008751"/>
    </source>
</evidence>
<dbReference type="PANTHER" id="PTHR43756">
    <property type="entry name" value="CHOLINE MONOOXYGENASE, CHLOROPLASTIC"/>
    <property type="match status" value="1"/>
</dbReference>
<evidence type="ECO:0000313" key="11">
    <source>
        <dbReference type="Proteomes" id="UP001143307"/>
    </source>
</evidence>
<accession>A0ABT3T0S2</accession>
<dbReference type="InterPro" id="IPR015881">
    <property type="entry name" value="ARHD_Rieske_2Fe_2S"/>
</dbReference>
<keyword evidence="3" id="KW-0479">Metal-binding</keyword>
<sequence>MARTIDFSSYIDERPDEGIYRVDRSIFTDPDLFELEMKYIFEKTWVFLCHESQIVNPNDFITTHIGRQPVIVNRDSSGNINAYINACAHRGLLVENCSRGNKKLFMCPFHGWCYKSSGELVHFGDSEQAGYSDTFDGGEMSLVKIGRVDSYGGFVFGSLSADAPELTDHLAASTPLIDMLTDQSDEGLEVLPGIQTYTFDGNWKLQAENGVDGYHVDTIHANYVKTIQRRRELLRGDDPVKAADVGGISKALGGYYDLDNGHVLLWSEFPNPEARPLYWKHKQLCEQYGELRAKWMDGYLRNLLLYPNVFLMDQMSTQIRVFRPVSVNKTEVTTYCFAPKGEPAESRSTRVRQYEDFFNASGMATPDDLAAFNQSQRGFEGSNARWSDMSRGAANFIPGPDQYAEELGLSPLGSGSQLEDEGIIVTQHRRWLHLMEQGQQQEEGV</sequence>
<evidence type="ECO:0000256" key="6">
    <source>
        <dbReference type="ARBA" id="ARBA00023004"/>
    </source>
</evidence>
<dbReference type="Proteomes" id="UP001143307">
    <property type="component" value="Unassembled WGS sequence"/>
</dbReference>
<keyword evidence="8" id="KW-0520">NAD</keyword>
<evidence type="ECO:0000256" key="3">
    <source>
        <dbReference type="ARBA" id="ARBA00022723"/>
    </source>
</evidence>
<keyword evidence="11" id="KW-1185">Reference proteome</keyword>
<dbReference type="InterPro" id="IPR036922">
    <property type="entry name" value="Rieske_2Fe-2S_sf"/>
</dbReference>
<dbReference type="InterPro" id="IPR017941">
    <property type="entry name" value="Rieske_2Fe-2S"/>
</dbReference>
<evidence type="ECO:0000256" key="4">
    <source>
        <dbReference type="ARBA" id="ARBA00022964"/>
    </source>
</evidence>
<dbReference type="Gene3D" id="3.90.380.10">
    <property type="entry name" value="Naphthalene 1,2-dioxygenase Alpha Subunit, Chain A, domain 1"/>
    <property type="match status" value="1"/>
</dbReference>
<dbReference type="PANTHER" id="PTHR43756:SF1">
    <property type="entry name" value="3-PHENYLPROPIONATE_CINNAMIC ACID DIOXYGENASE SUBUNIT ALPHA"/>
    <property type="match status" value="1"/>
</dbReference>